<keyword evidence="4" id="KW-1185">Reference proteome</keyword>
<feature type="transmembrane region" description="Helical" evidence="1">
    <location>
        <begin position="142"/>
        <end position="165"/>
    </location>
</feature>
<dbReference type="PANTHER" id="PTHR34220:SF7">
    <property type="entry name" value="SENSOR HISTIDINE KINASE YPDA"/>
    <property type="match status" value="1"/>
</dbReference>
<feature type="domain" description="Signal transduction histidine kinase internal region" evidence="2">
    <location>
        <begin position="216"/>
        <end position="272"/>
    </location>
</feature>
<keyword evidence="1" id="KW-0472">Membrane</keyword>
<feature type="transmembrane region" description="Helical" evidence="1">
    <location>
        <begin position="177"/>
        <end position="196"/>
    </location>
</feature>
<accession>A0ABQ2IG25</accession>
<feature type="transmembrane region" description="Helical" evidence="1">
    <location>
        <begin position="12"/>
        <end position="32"/>
    </location>
</feature>
<proteinExistence type="predicted"/>
<dbReference type="Pfam" id="PF06580">
    <property type="entry name" value="His_kinase"/>
    <property type="match status" value="1"/>
</dbReference>
<evidence type="ECO:0000313" key="4">
    <source>
        <dbReference type="Proteomes" id="UP000632339"/>
    </source>
</evidence>
<dbReference type="PANTHER" id="PTHR34220">
    <property type="entry name" value="SENSOR HISTIDINE KINASE YPDA"/>
    <property type="match status" value="1"/>
</dbReference>
<feature type="transmembrane region" description="Helical" evidence="1">
    <location>
        <begin position="82"/>
        <end position="101"/>
    </location>
</feature>
<keyword evidence="1" id="KW-1133">Transmembrane helix</keyword>
<dbReference type="InterPro" id="IPR036890">
    <property type="entry name" value="HATPase_C_sf"/>
</dbReference>
<feature type="transmembrane region" description="Helical" evidence="1">
    <location>
        <begin position="107"/>
        <end position="130"/>
    </location>
</feature>
<dbReference type="SUPFAM" id="SSF55874">
    <property type="entry name" value="ATPase domain of HSP90 chaperone/DNA topoisomerase II/histidine kinase"/>
    <property type="match status" value="1"/>
</dbReference>
<organism evidence="3 4">
    <name type="scientific">Dyadobacter beijingensis</name>
    <dbReference type="NCBI Taxonomy" id="365489"/>
    <lineage>
        <taxon>Bacteria</taxon>
        <taxon>Pseudomonadati</taxon>
        <taxon>Bacteroidota</taxon>
        <taxon>Cytophagia</taxon>
        <taxon>Cytophagales</taxon>
        <taxon>Spirosomataceae</taxon>
        <taxon>Dyadobacter</taxon>
    </lineage>
</organism>
<dbReference type="EMBL" id="BMLI01000002">
    <property type="protein sequence ID" value="GGN07279.1"/>
    <property type="molecule type" value="Genomic_DNA"/>
</dbReference>
<comment type="caution">
    <text evidence="3">The sequence shown here is derived from an EMBL/GenBank/DDBJ whole genome shotgun (WGS) entry which is preliminary data.</text>
</comment>
<evidence type="ECO:0000256" key="1">
    <source>
        <dbReference type="SAM" id="Phobius"/>
    </source>
</evidence>
<feature type="transmembrane region" description="Helical" evidence="1">
    <location>
        <begin position="52"/>
        <end position="70"/>
    </location>
</feature>
<name>A0ABQ2IG25_9BACT</name>
<evidence type="ECO:0000313" key="3">
    <source>
        <dbReference type="EMBL" id="GGN07279.1"/>
    </source>
</evidence>
<dbReference type="InterPro" id="IPR010559">
    <property type="entry name" value="Sig_transdc_His_kin_internal"/>
</dbReference>
<dbReference type="InterPro" id="IPR050640">
    <property type="entry name" value="Bact_2-comp_sensor_kinase"/>
</dbReference>
<protein>
    <recommendedName>
        <fullName evidence="2">Signal transduction histidine kinase internal region domain-containing protein</fullName>
    </recommendedName>
</protein>
<dbReference type="Gene3D" id="3.30.565.10">
    <property type="entry name" value="Histidine kinase-like ATPase, C-terminal domain"/>
    <property type="match status" value="1"/>
</dbReference>
<dbReference type="Proteomes" id="UP000632339">
    <property type="component" value="Unassembled WGS sequence"/>
</dbReference>
<keyword evidence="1" id="KW-0812">Transmembrane</keyword>
<sequence>MKYALSRDPAYAFHAGGHTLFLLFFILLYYQYPVNIDDWPLKNPLIGIYLDKFFLFLSMSCLLLSIQFFYRSGKFAAFSKKVIGKLAVSSGVVAVLSPIAIHFTPRYYLVNNTCMVAATIIIGLLALHLVRIRSEITGAFRIIVLGLVCLICFVFAGFVLVLATYNQQQTGYEVQQAFPMLLGVGVSNLFIIAAFTKREHQIYQERVDLKAKAYEAEMSVVQKSLNPHFIFNCLNLIDSFLYVNNCKSARKVLFDFSDLLRLVIEKSPQGMIQLILASSDNLLTIKIDDNGVGIGSTSGPGHTQAAGRSHFGLSLTRKRLEIMSDVYQVNARIDITDKGHICKGTVVELVLPVITI</sequence>
<gene>
    <name evidence="3" type="ORF">GCM10010967_48490</name>
</gene>
<evidence type="ECO:0000259" key="2">
    <source>
        <dbReference type="Pfam" id="PF06580"/>
    </source>
</evidence>
<reference evidence="4" key="1">
    <citation type="journal article" date="2019" name="Int. J. Syst. Evol. Microbiol.">
        <title>The Global Catalogue of Microorganisms (GCM) 10K type strain sequencing project: providing services to taxonomists for standard genome sequencing and annotation.</title>
        <authorList>
            <consortium name="The Broad Institute Genomics Platform"/>
            <consortium name="The Broad Institute Genome Sequencing Center for Infectious Disease"/>
            <person name="Wu L."/>
            <person name="Ma J."/>
        </authorList>
    </citation>
    <scope>NUCLEOTIDE SEQUENCE [LARGE SCALE GENOMIC DNA]</scope>
    <source>
        <strain evidence="4">CGMCC 1.6375</strain>
    </source>
</reference>